<accession>A0A1F2PF54</accession>
<feature type="compositionally biased region" description="Basic and acidic residues" evidence="1">
    <location>
        <begin position="39"/>
        <end position="49"/>
    </location>
</feature>
<name>A0A1F2PF54_9FIRM</name>
<comment type="caution">
    <text evidence="2">The sequence shown here is derived from an EMBL/GenBank/DDBJ whole genome shotgun (WGS) entry which is preliminary data.</text>
</comment>
<dbReference type="AlphaFoldDB" id="A0A1F2PF54"/>
<evidence type="ECO:0000313" key="3">
    <source>
        <dbReference type="Proteomes" id="UP000176244"/>
    </source>
</evidence>
<gene>
    <name evidence="2" type="ORF">ACWI_27510</name>
</gene>
<feature type="region of interest" description="Disordered" evidence="1">
    <location>
        <begin position="39"/>
        <end position="66"/>
    </location>
</feature>
<dbReference type="STRING" id="52694.ACWI_27510"/>
<dbReference type="EMBL" id="LKEU01000037">
    <property type="protein sequence ID" value="OFV69614.1"/>
    <property type="molecule type" value="Genomic_DNA"/>
</dbReference>
<sequence length="66" mass="7158">MGNRCRSGTKANISQELDRELSDVLIAISVVSRRIADRISKVSGDEKTGEGGNQNGQSKRIIHAHP</sequence>
<evidence type="ECO:0000313" key="2">
    <source>
        <dbReference type="EMBL" id="OFV69614.1"/>
    </source>
</evidence>
<dbReference type="Proteomes" id="UP000176244">
    <property type="component" value="Unassembled WGS sequence"/>
</dbReference>
<proteinExistence type="predicted"/>
<protein>
    <submittedName>
        <fullName evidence="2">Uncharacterized protein</fullName>
    </submittedName>
</protein>
<organism evidence="2 3">
    <name type="scientific">Acetobacterium wieringae</name>
    <dbReference type="NCBI Taxonomy" id="52694"/>
    <lineage>
        <taxon>Bacteria</taxon>
        <taxon>Bacillati</taxon>
        <taxon>Bacillota</taxon>
        <taxon>Clostridia</taxon>
        <taxon>Eubacteriales</taxon>
        <taxon>Eubacteriaceae</taxon>
        <taxon>Acetobacterium</taxon>
    </lineage>
</organism>
<evidence type="ECO:0000256" key="1">
    <source>
        <dbReference type="SAM" id="MobiDB-lite"/>
    </source>
</evidence>
<reference evidence="2 3" key="1">
    <citation type="submission" date="2015-09" db="EMBL/GenBank/DDBJ databases">
        <title>Genome sequence of Acetobacterium wieringae DSM 1911.</title>
        <authorList>
            <person name="Poehlein A."/>
            <person name="Bengelsdorf F.R."/>
            <person name="Schiel-Bengelsdorf B."/>
            <person name="Duerre P."/>
            <person name="Daniel R."/>
        </authorList>
    </citation>
    <scope>NUCLEOTIDE SEQUENCE [LARGE SCALE GENOMIC DNA]</scope>
    <source>
        <strain evidence="2 3">DSM 1911</strain>
    </source>
</reference>